<sequence length="226" mass="25178">MGNTEAVTGYDAILFDNDGVLVEPPAHETAVEATREAFEEVGVRDPNQAHVDDVVRGTTVDRLREMCAAYGVDVEAFWRARERLDEQSQFEKFESGSRTLYDDVQSVTNLDRPRGVVSNNHHSTVEFVLDFFGLRHAFDTYHGREKTVESLDLKKPNTHYLDRAVAELGAESALYVGDSESDVRAAHRAGLDSAFVRRPHCRETTLSVTPTHEIGSLRELAAVTDA</sequence>
<evidence type="ECO:0000313" key="3">
    <source>
        <dbReference type="Proteomes" id="UP001501425"/>
    </source>
</evidence>
<comment type="caution">
    <text evidence="2">The sequence shown here is derived from an EMBL/GenBank/DDBJ whole genome shotgun (WGS) entry which is preliminary data.</text>
</comment>
<dbReference type="Proteomes" id="UP001501425">
    <property type="component" value="Unassembled WGS sequence"/>
</dbReference>
<dbReference type="SFLD" id="SFLDG01129">
    <property type="entry name" value="C1.5:_HAD__Beta-PGM__Phosphata"/>
    <property type="match status" value="1"/>
</dbReference>
<organism evidence="2 3">
    <name type="scientific">Halorubrum ejinorense</name>
    <dbReference type="NCBI Taxonomy" id="425309"/>
    <lineage>
        <taxon>Archaea</taxon>
        <taxon>Methanobacteriati</taxon>
        <taxon>Methanobacteriota</taxon>
        <taxon>Stenosarchaea group</taxon>
        <taxon>Halobacteria</taxon>
        <taxon>Halobacteriales</taxon>
        <taxon>Haloferacaceae</taxon>
        <taxon>Halorubrum</taxon>
    </lineage>
</organism>
<dbReference type="GO" id="GO:0006281">
    <property type="term" value="P:DNA repair"/>
    <property type="evidence" value="ECO:0007669"/>
    <property type="project" value="TreeGrafter"/>
</dbReference>
<evidence type="ECO:0000256" key="1">
    <source>
        <dbReference type="ARBA" id="ARBA00007958"/>
    </source>
</evidence>
<dbReference type="GO" id="GO:0008967">
    <property type="term" value="F:phosphoglycolate phosphatase activity"/>
    <property type="evidence" value="ECO:0007669"/>
    <property type="project" value="TreeGrafter"/>
</dbReference>
<dbReference type="InterPro" id="IPR041492">
    <property type="entry name" value="HAD_2"/>
</dbReference>
<dbReference type="SUPFAM" id="SSF56784">
    <property type="entry name" value="HAD-like"/>
    <property type="match status" value="1"/>
</dbReference>
<dbReference type="NCBIfam" id="TIGR01549">
    <property type="entry name" value="HAD-SF-IA-v1"/>
    <property type="match status" value="1"/>
</dbReference>
<reference evidence="2" key="1">
    <citation type="journal article" date="2014" name="Int. J. Syst. Evol. Microbiol.">
        <title>Complete genome sequence of Corynebacterium casei LMG S-19264T (=DSM 44701T), isolated from a smear-ripened cheese.</title>
        <authorList>
            <consortium name="US DOE Joint Genome Institute (JGI-PGF)"/>
            <person name="Walter F."/>
            <person name="Albersmeier A."/>
            <person name="Kalinowski J."/>
            <person name="Ruckert C."/>
        </authorList>
    </citation>
    <scope>NUCLEOTIDE SEQUENCE</scope>
    <source>
        <strain evidence="2">JCM 14265</strain>
    </source>
</reference>
<keyword evidence="2" id="KW-0378">Hydrolase</keyword>
<dbReference type="InterPro" id="IPR023214">
    <property type="entry name" value="HAD_sf"/>
</dbReference>
<reference evidence="2" key="2">
    <citation type="submission" date="2023-12" db="EMBL/GenBank/DDBJ databases">
        <authorList>
            <person name="Sun Q."/>
            <person name="Inoue M."/>
        </authorList>
    </citation>
    <scope>NUCLEOTIDE SEQUENCE</scope>
    <source>
        <strain evidence="2">JCM 14265</strain>
    </source>
</reference>
<gene>
    <name evidence="2" type="ORF">GCM10008994_17280</name>
</gene>
<dbReference type="AlphaFoldDB" id="A0AAV3SS53"/>
<dbReference type="InterPro" id="IPR006439">
    <property type="entry name" value="HAD-SF_hydro_IA"/>
</dbReference>
<comment type="similarity">
    <text evidence="1">Belongs to the HAD-like hydrolase superfamily.</text>
</comment>
<proteinExistence type="inferred from homology"/>
<dbReference type="PANTHER" id="PTHR43434">
    <property type="entry name" value="PHOSPHOGLYCOLATE PHOSPHATASE"/>
    <property type="match status" value="1"/>
</dbReference>
<dbReference type="Gene3D" id="1.10.150.240">
    <property type="entry name" value="Putative phosphatase, domain 2"/>
    <property type="match status" value="1"/>
</dbReference>
<dbReference type="EMBL" id="BAAADQ010000008">
    <property type="protein sequence ID" value="GAA0542774.1"/>
    <property type="molecule type" value="Genomic_DNA"/>
</dbReference>
<dbReference type="SFLD" id="SFLDS00003">
    <property type="entry name" value="Haloacid_Dehalogenase"/>
    <property type="match status" value="1"/>
</dbReference>
<dbReference type="InterPro" id="IPR036412">
    <property type="entry name" value="HAD-like_sf"/>
</dbReference>
<evidence type="ECO:0000313" key="2">
    <source>
        <dbReference type="EMBL" id="GAA0542774.1"/>
    </source>
</evidence>
<protein>
    <submittedName>
        <fullName evidence="2">HAD family hydrolase</fullName>
    </submittedName>
</protein>
<dbReference type="InterPro" id="IPR050155">
    <property type="entry name" value="HAD-like_hydrolase_sf"/>
</dbReference>
<dbReference type="Gene3D" id="3.40.50.1000">
    <property type="entry name" value="HAD superfamily/HAD-like"/>
    <property type="match status" value="1"/>
</dbReference>
<dbReference type="InterPro" id="IPR023198">
    <property type="entry name" value="PGP-like_dom2"/>
</dbReference>
<dbReference type="Pfam" id="PF13419">
    <property type="entry name" value="HAD_2"/>
    <property type="match status" value="1"/>
</dbReference>
<name>A0AAV3SS53_9EURY</name>
<dbReference type="PANTHER" id="PTHR43434:SF1">
    <property type="entry name" value="PHOSPHOGLYCOLATE PHOSPHATASE"/>
    <property type="match status" value="1"/>
</dbReference>
<accession>A0AAV3SS53</accession>